<organism evidence="1">
    <name type="scientific">Myoviridae sp. ct7CH26</name>
    <dbReference type="NCBI Taxonomy" id="2827604"/>
    <lineage>
        <taxon>Viruses</taxon>
        <taxon>Duplodnaviria</taxon>
        <taxon>Heunggongvirae</taxon>
        <taxon>Uroviricota</taxon>
        <taxon>Caudoviricetes</taxon>
    </lineage>
</organism>
<protein>
    <submittedName>
        <fullName evidence="1">Uncharacterized protein</fullName>
    </submittedName>
</protein>
<name>A0A8S5RSX6_9CAUD</name>
<dbReference type="EMBL" id="BK057800">
    <property type="protein sequence ID" value="DAE92458.1"/>
    <property type="molecule type" value="Genomic_DNA"/>
</dbReference>
<reference evidence="1" key="1">
    <citation type="journal article" date="2021" name="Proc. Natl. Acad. Sci. U.S.A.">
        <title>A Catalog of Tens of Thousands of Viruses from Human Metagenomes Reveals Hidden Associations with Chronic Diseases.</title>
        <authorList>
            <person name="Tisza M.J."/>
            <person name="Buck C.B."/>
        </authorList>
    </citation>
    <scope>NUCLEOTIDE SEQUENCE</scope>
    <source>
        <strain evidence="1">Ct7CH26</strain>
    </source>
</reference>
<evidence type="ECO:0000313" key="1">
    <source>
        <dbReference type="EMBL" id="DAE92458.1"/>
    </source>
</evidence>
<proteinExistence type="predicted"/>
<accession>A0A8S5RSX6</accession>
<sequence length="36" mass="4405">MSIKFLSQNICIISKYHLYLHREIKTTIKQYGYENK</sequence>